<feature type="transmembrane region" description="Helical" evidence="6">
    <location>
        <begin position="262"/>
        <end position="280"/>
    </location>
</feature>
<dbReference type="GO" id="GO:0140359">
    <property type="term" value="F:ABC-type transporter activity"/>
    <property type="evidence" value="ECO:0007669"/>
    <property type="project" value="InterPro"/>
</dbReference>
<evidence type="ECO:0000256" key="4">
    <source>
        <dbReference type="ARBA" id="ARBA00022989"/>
    </source>
</evidence>
<evidence type="ECO:0000256" key="5">
    <source>
        <dbReference type="ARBA" id="ARBA00023136"/>
    </source>
</evidence>
<dbReference type="PANTHER" id="PTHR30294">
    <property type="entry name" value="MEMBRANE COMPONENT OF ABC TRANSPORTER YHHJ-RELATED"/>
    <property type="match status" value="1"/>
</dbReference>
<accession>A0A845V0C8</accession>
<evidence type="ECO:0000256" key="6">
    <source>
        <dbReference type="SAM" id="Phobius"/>
    </source>
</evidence>
<comment type="caution">
    <text evidence="8">The sequence shown here is derived from an EMBL/GenBank/DDBJ whole genome shotgun (WGS) entry which is preliminary data.</text>
</comment>
<sequence length="377" mass="41613">MSAWRIFIDELRAALSDRGVVIVILGASVFYALFYPLPYQSQVAIELPVIVVDQDRSASSRDLIRRVSATEQIRIERVISEPRAAEARVRDMRAAGILQIPPDFERDILRRQPVQVGAYGNAAFPVLYSQVVTGMVNAVQDFSAEIVRERQLADGRPPLLADTLAEPLAVDLRELYNPDGGYANYIVPAVLVLILQQTFLIGIGMMGAGRREQGVRAAHGLVDLLARASAYLLLLALLLGFYLLVVYEIFDFPRFGRVRDVYVLMLPFFLSVIFLGLALGQLFRSRETALQTMLLLSLPAVFLAGFAWPAGLMPTPLVWLGQLIPSTSGIDGFVRIYQMGASLEEVRATLIQLWLMAGAYLLLAWSTSRSGEPAAVS</sequence>
<evidence type="ECO:0000256" key="3">
    <source>
        <dbReference type="ARBA" id="ARBA00022692"/>
    </source>
</evidence>
<keyword evidence="4 6" id="KW-1133">Transmembrane helix</keyword>
<feature type="transmembrane region" description="Helical" evidence="6">
    <location>
        <begin position="20"/>
        <end position="37"/>
    </location>
</feature>
<feature type="domain" description="ABC-2 type transporter transmembrane" evidence="7">
    <location>
        <begin position="21"/>
        <end position="365"/>
    </location>
</feature>
<evidence type="ECO:0000256" key="1">
    <source>
        <dbReference type="ARBA" id="ARBA00004651"/>
    </source>
</evidence>
<keyword evidence="3 6" id="KW-0812">Transmembrane</keyword>
<keyword evidence="2" id="KW-1003">Cell membrane</keyword>
<dbReference type="RefSeq" id="WP_164211381.1">
    <property type="nucleotide sequence ID" value="NZ_JAAGSC010000041.1"/>
</dbReference>
<dbReference type="Proteomes" id="UP000484885">
    <property type="component" value="Unassembled WGS sequence"/>
</dbReference>
<comment type="subcellular location">
    <subcellularLocation>
        <location evidence="1">Cell membrane</location>
        <topology evidence="1">Multi-pass membrane protein</topology>
    </subcellularLocation>
</comment>
<organism evidence="8 9">
    <name type="scientific">Wenzhouxiangella limi</name>
    <dbReference type="NCBI Taxonomy" id="2707351"/>
    <lineage>
        <taxon>Bacteria</taxon>
        <taxon>Pseudomonadati</taxon>
        <taxon>Pseudomonadota</taxon>
        <taxon>Gammaproteobacteria</taxon>
        <taxon>Chromatiales</taxon>
        <taxon>Wenzhouxiangellaceae</taxon>
        <taxon>Wenzhouxiangella</taxon>
    </lineage>
</organism>
<evidence type="ECO:0000256" key="2">
    <source>
        <dbReference type="ARBA" id="ARBA00022475"/>
    </source>
</evidence>
<dbReference type="Gene3D" id="3.40.1710.10">
    <property type="entry name" value="abc type-2 transporter like domain"/>
    <property type="match status" value="1"/>
</dbReference>
<dbReference type="InterPro" id="IPR051449">
    <property type="entry name" value="ABC-2_transporter_component"/>
</dbReference>
<protein>
    <submittedName>
        <fullName evidence="8">ABC transporter permease</fullName>
    </submittedName>
</protein>
<dbReference type="EMBL" id="JAAGSC010000041">
    <property type="protein sequence ID" value="NDY95992.1"/>
    <property type="molecule type" value="Genomic_DNA"/>
</dbReference>
<dbReference type="GO" id="GO:0005886">
    <property type="term" value="C:plasma membrane"/>
    <property type="evidence" value="ECO:0007669"/>
    <property type="project" value="UniProtKB-SubCell"/>
</dbReference>
<keyword evidence="9" id="KW-1185">Reference proteome</keyword>
<feature type="transmembrane region" description="Helical" evidence="6">
    <location>
        <begin position="230"/>
        <end position="250"/>
    </location>
</feature>
<feature type="transmembrane region" description="Helical" evidence="6">
    <location>
        <begin position="349"/>
        <end position="367"/>
    </location>
</feature>
<proteinExistence type="predicted"/>
<dbReference type="AlphaFoldDB" id="A0A845V0C8"/>
<evidence type="ECO:0000259" key="7">
    <source>
        <dbReference type="Pfam" id="PF12698"/>
    </source>
</evidence>
<dbReference type="PANTHER" id="PTHR30294:SF46">
    <property type="entry name" value="ABC TRANSPORTER PERMEASE"/>
    <property type="match status" value="1"/>
</dbReference>
<evidence type="ECO:0000313" key="9">
    <source>
        <dbReference type="Proteomes" id="UP000484885"/>
    </source>
</evidence>
<reference evidence="8 9" key="1">
    <citation type="submission" date="2020-02" db="EMBL/GenBank/DDBJ databases">
        <authorList>
            <person name="Zhang X.-Y."/>
        </authorList>
    </citation>
    <scope>NUCLEOTIDE SEQUENCE [LARGE SCALE GENOMIC DNA]</scope>
    <source>
        <strain evidence="8 9">C33</strain>
    </source>
</reference>
<feature type="transmembrane region" description="Helical" evidence="6">
    <location>
        <begin position="292"/>
        <end position="311"/>
    </location>
</feature>
<feature type="transmembrane region" description="Helical" evidence="6">
    <location>
        <begin position="185"/>
        <end position="209"/>
    </location>
</feature>
<evidence type="ECO:0000313" key="8">
    <source>
        <dbReference type="EMBL" id="NDY95992.1"/>
    </source>
</evidence>
<dbReference type="InterPro" id="IPR013525">
    <property type="entry name" value="ABC2_TM"/>
</dbReference>
<keyword evidence="5 6" id="KW-0472">Membrane</keyword>
<name>A0A845V0C8_9GAMM</name>
<gene>
    <name evidence="8" type="ORF">G3I74_09640</name>
</gene>
<dbReference type="Pfam" id="PF12698">
    <property type="entry name" value="ABC2_membrane_3"/>
    <property type="match status" value="1"/>
</dbReference>